<accession>A0ABT4D0L6</accession>
<dbReference type="CDD" id="cd01878">
    <property type="entry name" value="HflX"/>
    <property type="match status" value="1"/>
</dbReference>
<sequence>MIQGNIDGVRKSVLDKLENIFSNKVDKDNIFDEELIQTICSITEEINKEISIAVDRKGRITSIAIGDSTTVEMPIIDIKYKKLSGIRIIHTHPSGNSMLSALDMSALLKMKLDCMVAVGVEEGKCKEITIGFCGVKDNILIPELAGPMDIEDMKKINIINIINEIENNIKLNEVYEDDTEKAILVGIESTESLEELEELAKACNVNVVDKVLQKRNKIDSAFFIGQGKVEEIGMLRQAHNANIIIFDDELSASQIRNLETFIGTKVIDRTILILEIFARRARSKESKIQVELAQLKYRLPRLTGLGTVLSRTGAGIGTRGPGEKKLEIDKRHIKERIYDLTRELKKIKRIREIQREKRTKENIPKVSLVGYTNAGKSTLRNNLCESAAPKNIFEKEKVFEADMLFATLDVTTRAIVLSDNRLVTLTDTVGFVRKLPHDLVEAFKSTLEEVVNSELLLHVVDASSNNAFEQIDAVNEVLEELGAGDKPLILLLNKVDKVNEEELGEFKEKYKDLKCIEISAKEQINLDIVLDEISKSLPNKLKKIEYLIPYNDQEKVALLHRGAKVLEEEYKDNGTYILAMVDEEIFNRCEQYMIM</sequence>
<reference evidence="7" key="1">
    <citation type="submission" date="2022-12" db="EMBL/GenBank/DDBJ databases">
        <authorList>
            <person name="Wang J."/>
        </authorList>
    </citation>
    <scope>NUCLEOTIDE SEQUENCE</scope>
    <source>
        <strain evidence="7">HY-45-18</strain>
    </source>
</reference>
<dbReference type="PANTHER" id="PTHR10229">
    <property type="entry name" value="GTP-BINDING PROTEIN HFLX"/>
    <property type="match status" value="1"/>
</dbReference>
<dbReference type="NCBIfam" id="TIGR00231">
    <property type="entry name" value="small_GTP"/>
    <property type="match status" value="1"/>
</dbReference>
<keyword evidence="1" id="KW-0479">Metal-binding</keyword>
<dbReference type="Pfam" id="PF16360">
    <property type="entry name" value="GTP-bdg_M"/>
    <property type="match status" value="1"/>
</dbReference>
<dbReference type="HAMAP" id="MF_00900">
    <property type="entry name" value="GTPase_HflX"/>
    <property type="match status" value="1"/>
</dbReference>
<comment type="caution">
    <text evidence="7">The sequence shown here is derived from an EMBL/GenBank/DDBJ whole genome shotgun (WGS) entry which is preliminary data.</text>
</comment>
<dbReference type="InterPro" id="IPR016496">
    <property type="entry name" value="GTPase_HflX"/>
</dbReference>
<dbReference type="EMBL" id="JAPQER010000002">
    <property type="protein sequence ID" value="MCY6483593.1"/>
    <property type="molecule type" value="Genomic_DNA"/>
</dbReference>
<dbReference type="InterPro" id="IPR030394">
    <property type="entry name" value="G_HFLX_dom"/>
</dbReference>
<dbReference type="Gene3D" id="3.40.50.11060">
    <property type="entry name" value="GTPase HflX, N-terminal domain"/>
    <property type="match status" value="1"/>
</dbReference>
<evidence type="ECO:0000313" key="7">
    <source>
        <dbReference type="EMBL" id="MCY6483593.1"/>
    </source>
</evidence>
<evidence type="ECO:0000256" key="4">
    <source>
        <dbReference type="ARBA" id="ARBA00023134"/>
    </source>
</evidence>
<dbReference type="Gene3D" id="3.40.50.300">
    <property type="entry name" value="P-loop containing nucleotide triphosphate hydrolases"/>
    <property type="match status" value="1"/>
</dbReference>
<dbReference type="InterPro" id="IPR006073">
    <property type="entry name" value="GTP-bd"/>
</dbReference>
<evidence type="ECO:0000256" key="5">
    <source>
        <dbReference type="HAMAP-Rule" id="MF_00900"/>
    </source>
</evidence>
<dbReference type="InterPro" id="IPR027417">
    <property type="entry name" value="P-loop_NTPase"/>
</dbReference>
<comment type="subunit">
    <text evidence="5">Monomer. Associates with the 50S ribosomal subunit.</text>
</comment>
<dbReference type="Gene3D" id="6.10.250.2860">
    <property type="match status" value="1"/>
</dbReference>
<evidence type="ECO:0000313" key="8">
    <source>
        <dbReference type="Proteomes" id="UP001078443"/>
    </source>
</evidence>
<dbReference type="Pfam" id="PF01926">
    <property type="entry name" value="MMR_HSR1"/>
    <property type="match status" value="1"/>
</dbReference>
<dbReference type="PROSITE" id="PS51705">
    <property type="entry name" value="G_HFLX"/>
    <property type="match status" value="1"/>
</dbReference>
<dbReference type="NCBIfam" id="TIGR03156">
    <property type="entry name" value="GTP_HflX"/>
    <property type="match status" value="1"/>
</dbReference>
<dbReference type="InterPro" id="IPR042108">
    <property type="entry name" value="GTPase_HflX_N_sf"/>
</dbReference>
<protein>
    <recommendedName>
        <fullName evidence="5">GTPase HflX</fullName>
    </recommendedName>
    <alternativeName>
        <fullName evidence="5">GTP-binding protein HflX</fullName>
    </alternativeName>
</protein>
<dbReference type="Pfam" id="PF13167">
    <property type="entry name" value="GTP-bdg_N"/>
    <property type="match status" value="1"/>
</dbReference>
<dbReference type="InterPro" id="IPR005225">
    <property type="entry name" value="Small_GTP-bd"/>
</dbReference>
<dbReference type="SUPFAM" id="SSF52540">
    <property type="entry name" value="P-loop containing nucleoside triphosphate hydrolases"/>
    <property type="match status" value="1"/>
</dbReference>
<organism evidence="7 8">
    <name type="scientific">Clostridium aestuarii</name>
    <dbReference type="NCBI Taxonomy" id="338193"/>
    <lineage>
        <taxon>Bacteria</taxon>
        <taxon>Bacillati</taxon>
        <taxon>Bacillota</taxon>
        <taxon>Clostridia</taxon>
        <taxon>Eubacteriales</taxon>
        <taxon>Clostridiaceae</taxon>
        <taxon>Clostridium</taxon>
    </lineage>
</organism>
<keyword evidence="4 5" id="KW-0342">GTP-binding</keyword>
<evidence type="ECO:0000259" key="6">
    <source>
        <dbReference type="PROSITE" id="PS51705"/>
    </source>
</evidence>
<comment type="similarity">
    <text evidence="5">Belongs to the TRAFAC class OBG-HflX-like GTPase superfamily. HflX GTPase family.</text>
</comment>
<gene>
    <name evidence="5 7" type="primary">hflX</name>
    <name evidence="7" type="ORF">OW763_04400</name>
</gene>
<evidence type="ECO:0000256" key="1">
    <source>
        <dbReference type="ARBA" id="ARBA00022723"/>
    </source>
</evidence>
<keyword evidence="2 5" id="KW-0547">Nucleotide-binding</keyword>
<feature type="domain" description="Hflx-type G" evidence="6">
    <location>
        <begin position="364"/>
        <end position="541"/>
    </location>
</feature>
<comment type="function">
    <text evidence="5">GTPase that associates with the 50S ribosomal subunit and may have a role during protein synthesis or ribosome biogenesis.</text>
</comment>
<comment type="subcellular location">
    <subcellularLocation>
        <location evidence="5">Cytoplasm</location>
    </subcellularLocation>
    <text evidence="5">May associate with membranes.</text>
</comment>
<evidence type="ECO:0000256" key="3">
    <source>
        <dbReference type="ARBA" id="ARBA00022842"/>
    </source>
</evidence>
<dbReference type="RefSeq" id="WP_268039872.1">
    <property type="nucleotide sequence ID" value="NZ_JAPQER010000002.1"/>
</dbReference>
<dbReference type="InterPro" id="IPR025121">
    <property type="entry name" value="GTPase_HflX_N"/>
</dbReference>
<name>A0ABT4D0L6_9CLOT</name>
<dbReference type="InterPro" id="IPR032305">
    <property type="entry name" value="GTP-bd_M"/>
</dbReference>
<proteinExistence type="inferred from homology"/>
<evidence type="ECO:0000256" key="2">
    <source>
        <dbReference type="ARBA" id="ARBA00022741"/>
    </source>
</evidence>
<dbReference type="PANTHER" id="PTHR10229:SF0">
    <property type="entry name" value="GTP-BINDING PROTEIN 6-RELATED"/>
    <property type="match status" value="1"/>
</dbReference>
<dbReference type="Proteomes" id="UP001078443">
    <property type="component" value="Unassembled WGS sequence"/>
</dbReference>
<keyword evidence="8" id="KW-1185">Reference proteome</keyword>
<keyword evidence="5" id="KW-0963">Cytoplasm</keyword>
<keyword evidence="3" id="KW-0460">Magnesium</keyword>